<dbReference type="STRING" id="1423783.FC50_GL001373"/>
<evidence type="ECO:0000313" key="8">
    <source>
        <dbReference type="Proteomes" id="UP000051922"/>
    </source>
</evidence>
<dbReference type="PROSITE" id="PS50052">
    <property type="entry name" value="GUANYLATE_KINASE_2"/>
    <property type="match status" value="1"/>
</dbReference>
<evidence type="ECO:0000259" key="6">
    <source>
        <dbReference type="PROSITE" id="PS50052"/>
    </source>
</evidence>
<dbReference type="EMBL" id="AZFJ01000049">
    <property type="protein sequence ID" value="KRL85969.1"/>
    <property type="molecule type" value="Genomic_DNA"/>
</dbReference>
<evidence type="ECO:0000256" key="4">
    <source>
        <dbReference type="ARBA" id="ARBA00022777"/>
    </source>
</evidence>
<dbReference type="InterPro" id="IPR027417">
    <property type="entry name" value="P-loop_NTPase"/>
</dbReference>
<evidence type="ECO:0000256" key="2">
    <source>
        <dbReference type="ARBA" id="ARBA00005790"/>
    </source>
</evidence>
<sequence>MMATTKRLLVITGATGTGKTSVQQYLHQQYGINRIITHTTRPQRPGEVDGRDYYFEDDASFADNHFIEHVRYSGYQYGSSFEGLDRAFAQADVASIVLDTAGAITYQERVHQYRVETIFMTITDPSVLAERLTQRGDDAAMIAQRLASDEFERDLALPDALVGHADVVDNDDWQLARVQVDALLIDWSVQPVSGDHNVTAS</sequence>
<dbReference type="InterPro" id="IPR008145">
    <property type="entry name" value="GK/Ca_channel_bsu"/>
</dbReference>
<keyword evidence="4 7" id="KW-0418">Kinase</keyword>
<dbReference type="PANTHER" id="PTHR23117:SF13">
    <property type="entry name" value="GUANYLATE KINASE"/>
    <property type="match status" value="1"/>
</dbReference>
<organism evidence="7 8">
    <name type="scientific">Lacticaseibacillus pantheris DSM 15945 = JCM 12539 = NBRC 106106</name>
    <dbReference type="NCBI Taxonomy" id="1423783"/>
    <lineage>
        <taxon>Bacteria</taxon>
        <taxon>Bacillati</taxon>
        <taxon>Bacillota</taxon>
        <taxon>Bacilli</taxon>
        <taxon>Lactobacillales</taxon>
        <taxon>Lactobacillaceae</taxon>
        <taxon>Lacticaseibacillus</taxon>
    </lineage>
</organism>
<dbReference type="Gene3D" id="3.40.50.300">
    <property type="entry name" value="P-loop containing nucleotide triphosphate hydrolases"/>
    <property type="match status" value="1"/>
</dbReference>
<evidence type="ECO:0000256" key="1">
    <source>
        <dbReference type="ARBA" id="ARBA00003531"/>
    </source>
</evidence>
<dbReference type="InterPro" id="IPR008144">
    <property type="entry name" value="Guanylate_kin-like_dom"/>
</dbReference>
<dbReference type="AlphaFoldDB" id="A0A0R1TXL7"/>
<dbReference type="PATRIC" id="fig|1423783.4.peg.1414"/>
<dbReference type="Proteomes" id="UP000051922">
    <property type="component" value="Unassembled WGS sequence"/>
</dbReference>
<keyword evidence="8" id="KW-1185">Reference proteome</keyword>
<comment type="similarity">
    <text evidence="2">Belongs to the guanylate kinase family.</text>
</comment>
<dbReference type="GO" id="GO:0004385">
    <property type="term" value="F:GMP kinase activity"/>
    <property type="evidence" value="ECO:0007669"/>
    <property type="project" value="UniProtKB-EC"/>
</dbReference>
<reference evidence="7 8" key="1">
    <citation type="journal article" date="2015" name="Genome Announc.">
        <title>Expanding the biotechnology potential of lactobacilli through comparative genomics of 213 strains and associated genera.</title>
        <authorList>
            <person name="Sun Z."/>
            <person name="Harris H.M."/>
            <person name="McCann A."/>
            <person name="Guo C."/>
            <person name="Argimon S."/>
            <person name="Zhang W."/>
            <person name="Yang X."/>
            <person name="Jeffery I.B."/>
            <person name="Cooney J.C."/>
            <person name="Kagawa T.F."/>
            <person name="Liu W."/>
            <person name="Song Y."/>
            <person name="Salvetti E."/>
            <person name="Wrobel A."/>
            <person name="Rasinkangas P."/>
            <person name="Parkhill J."/>
            <person name="Rea M.C."/>
            <person name="O'Sullivan O."/>
            <person name="Ritari J."/>
            <person name="Douillard F.P."/>
            <person name="Paul Ross R."/>
            <person name="Yang R."/>
            <person name="Briner A.E."/>
            <person name="Felis G.E."/>
            <person name="de Vos W.M."/>
            <person name="Barrangou R."/>
            <person name="Klaenhammer T.R."/>
            <person name="Caufield P.W."/>
            <person name="Cui Y."/>
            <person name="Zhang H."/>
            <person name="O'Toole P.W."/>
        </authorList>
    </citation>
    <scope>NUCLEOTIDE SEQUENCE [LARGE SCALE GENOMIC DNA]</scope>
    <source>
        <strain evidence="7 8">DSM 15945</strain>
    </source>
</reference>
<name>A0A0R1TXL7_9LACO</name>
<dbReference type="PANTHER" id="PTHR23117">
    <property type="entry name" value="GUANYLATE KINASE-RELATED"/>
    <property type="match status" value="1"/>
</dbReference>
<proteinExistence type="inferred from homology"/>
<comment type="function">
    <text evidence="1">Essential for recycling GMP and indirectly, cGMP.</text>
</comment>
<evidence type="ECO:0000256" key="5">
    <source>
        <dbReference type="ARBA" id="ARBA00048594"/>
    </source>
</evidence>
<evidence type="ECO:0000256" key="3">
    <source>
        <dbReference type="ARBA" id="ARBA00022679"/>
    </source>
</evidence>
<evidence type="ECO:0000313" key="7">
    <source>
        <dbReference type="EMBL" id="KRL85969.1"/>
    </source>
</evidence>
<accession>A0A0R1TXL7</accession>
<dbReference type="GO" id="GO:0005829">
    <property type="term" value="C:cytosol"/>
    <property type="evidence" value="ECO:0007669"/>
    <property type="project" value="TreeGrafter"/>
</dbReference>
<dbReference type="SUPFAM" id="SSF52540">
    <property type="entry name" value="P-loop containing nucleoside triphosphate hydrolases"/>
    <property type="match status" value="1"/>
</dbReference>
<keyword evidence="3" id="KW-0808">Transferase</keyword>
<gene>
    <name evidence="7" type="ORF">FC50_GL001373</name>
</gene>
<comment type="catalytic activity">
    <reaction evidence="5">
        <text>GMP + ATP = GDP + ADP</text>
        <dbReference type="Rhea" id="RHEA:20780"/>
        <dbReference type="ChEBI" id="CHEBI:30616"/>
        <dbReference type="ChEBI" id="CHEBI:58115"/>
        <dbReference type="ChEBI" id="CHEBI:58189"/>
        <dbReference type="ChEBI" id="CHEBI:456216"/>
        <dbReference type="EC" id="2.7.4.8"/>
    </reaction>
</comment>
<dbReference type="Pfam" id="PF00625">
    <property type="entry name" value="Guanylate_kin"/>
    <property type="match status" value="1"/>
</dbReference>
<protein>
    <submittedName>
        <fullName evidence="7">Guanylate kinase</fullName>
    </submittedName>
</protein>
<feature type="domain" description="Guanylate kinase-like" evidence="6">
    <location>
        <begin position="6"/>
        <end position="185"/>
    </location>
</feature>
<comment type="caution">
    <text evidence="7">The sequence shown here is derived from an EMBL/GenBank/DDBJ whole genome shotgun (WGS) entry which is preliminary data.</text>
</comment>
<dbReference type="SMART" id="SM00072">
    <property type="entry name" value="GuKc"/>
    <property type="match status" value="1"/>
</dbReference>